<keyword evidence="2" id="KW-0732">Signal</keyword>
<evidence type="ECO:0008006" key="6">
    <source>
        <dbReference type="Google" id="ProtNLM"/>
    </source>
</evidence>
<sequence length="467" mass="48773">MKNLITGILTLTFAALGQAQVAEFPDPPTPGNAAAAAPANPADAPLAMDAVIPMADLQLVNMPLEQFLEIYANYVNRTILRAAALPNLNVTLQAQTPLTVVEAIQAMDSVLSLNGYTTIPVGEKFVTFVPSANALQEGAAFLTITSPDELPEANQYITHITQLKHILPSEAVPMLTPMAKNAAGIVALDVSKTLVLRDNSSNIKRMLELLERIDIKPEEDYKLKVIPIRYGKVEEIYATMQDLITGSSSPRQSPSGTSRTSGRTSSSQGSTGRTSSSRGSVRSLQNRPSTSSSTSNSFRNRLQGIVNRAAGGDIQILENARIIPDYRSNSLIIFANDGDMAKIEEIVGYVDSLLAQVLIEAIIVNVTLTDGMNTGMNAFMHNAEGPGDTRHIGGFMNGGPSTGGAASATPPPANTGAGQGGGQGGQNEVVDGGVVAAAGAAGNVLSNLGAGALAGGVSYINRYDNSL</sequence>
<dbReference type="GO" id="GO:0016020">
    <property type="term" value="C:membrane"/>
    <property type="evidence" value="ECO:0007669"/>
    <property type="project" value="UniProtKB-SubCell"/>
</dbReference>
<dbReference type="InterPro" id="IPR050810">
    <property type="entry name" value="Bact_Secretion_Sys_Channel"/>
</dbReference>
<dbReference type="Gene3D" id="3.55.50.30">
    <property type="match status" value="1"/>
</dbReference>
<comment type="subcellular location">
    <subcellularLocation>
        <location evidence="1">Membrane</location>
    </subcellularLocation>
</comment>
<reference evidence="5" key="1">
    <citation type="submission" date="2018-05" db="EMBL/GenBank/DDBJ databases">
        <authorList>
            <person name="Lanie J.A."/>
            <person name="Ng W.-L."/>
            <person name="Kazmierczak K.M."/>
            <person name="Andrzejewski T.M."/>
            <person name="Davidsen T.M."/>
            <person name="Wayne K.J."/>
            <person name="Tettelin H."/>
            <person name="Glass J.I."/>
            <person name="Rusch D."/>
            <person name="Podicherti R."/>
            <person name="Tsui H.-C.T."/>
            <person name="Winkler M.E."/>
        </authorList>
    </citation>
    <scope>NUCLEOTIDE SEQUENCE</scope>
</reference>
<name>A0A382BKV1_9ZZZZ</name>
<dbReference type="Gene3D" id="3.30.1370.120">
    <property type="match status" value="2"/>
</dbReference>
<evidence type="ECO:0000256" key="1">
    <source>
        <dbReference type="ARBA" id="ARBA00004370"/>
    </source>
</evidence>
<dbReference type="EMBL" id="UINC01030191">
    <property type="protein sequence ID" value="SVB14171.1"/>
    <property type="molecule type" value="Genomic_DNA"/>
</dbReference>
<dbReference type="AlphaFoldDB" id="A0A382BKV1"/>
<dbReference type="PANTHER" id="PTHR30332">
    <property type="entry name" value="PROBABLE GENERAL SECRETION PATHWAY PROTEIN D"/>
    <property type="match status" value="1"/>
</dbReference>
<proteinExistence type="predicted"/>
<dbReference type="GO" id="GO:0015627">
    <property type="term" value="C:type II protein secretion system complex"/>
    <property type="evidence" value="ECO:0007669"/>
    <property type="project" value="TreeGrafter"/>
</dbReference>
<feature type="non-terminal residue" evidence="5">
    <location>
        <position position="467"/>
    </location>
</feature>
<feature type="region of interest" description="Disordered" evidence="4">
    <location>
        <begin position="395"/>
        <end position="426"/>
    </location>
</feature>
<organism evidence="5">
    <name type="scientific">marine metagenome</name>
    <dbReference type="NCBI Taxonomy" id="408172"/>
    <lineage>
        <taxon>unclassified sequences</taxon>
        <taxon>metagenomes</taxon>
        <taxon>ecological metagenomes</taxon>
    </lineage>
</organism>
<feature type="compositionally biased region" description="Low complexity" evidence="4">
    <location>
        <begin position="245"/>
        <end position="297"/>
    </location>
</feature>
<dbReference type="InterPro" id="IPR038591">
    <property type="entry name" value="NolW-like_sf"/>
</dbReference>
<protein>
    <recommendedName>
        <fullName evidence="6">NolW-like domain-containing protein</fullName>
    </recommendedName>
</protein>
<dbReference type="GO" id="GO:0009306">
    <property type="term" value="P:protein secretion"/>
    <property type="evidence" value="ECO:0007669"/>
    <property type="project" value="TreeGrafter"/>
</dbReference>
<evidence type="ECO:0000256" key="2">
    <source>
        <dbReference type="ARBA" id="ARBA00022729"/>
    </source>
</evidence>
<evidence type="ECO:0000256" key="3">
    <source>
        <dbReference type="ARBA" id="ARBA00023136"/>
    </source>
</evidence>
<accession>A0A382BKV1</accession>
<feature type="region of interest" description="Disordered" evidence="4">
    <location>
        <begin position="244"/>
        <end position="298"/>
    </location>
</feature>
<evidence type="ECO:0000313" key="5">
    <source>
        <dbReference type="EMBL" id="SVB14171.1"/>
    </source>
</evidence>
<gene>
    <name evidence="5" type="ORF">METZ01_LOCUS167025</name>
</gene>
<evidence type="ECO:0000256" key="4">
    <source>
        <dbReference type="SAM" id="MobiDB-lite"/>
    </source>
</evidence>
<keyword evidence="3" id="KW-0472">Membrane</keyword>
<dbReference type="PANTHER" id="PTHR30332:SF24">
    <property type="entry name" value="SECRETIN GSPD-RELATED"/>
    <property type="match status" value="1"/>
</dbReference>